<dbReference type="Proteomes" id="UP001604336">
    <property type="component" value="Unassembled WGS sequence"/>
</dbReference>
<dbReference type="InterPro" id="IPR012337">
    <property type="entry name" value="RNaseH-like_sf"/>
</dbReference>
<proteinExistence type="predicted"/>
<comment type="caution">
    <text evidence="1">The sequence shown here is derived from an EMBL/GenBank/DDBJ whole genome shotgun (WGS) entry which is preliminary data.</text>
</comment>
<gene>
    <name evidence="1" type="ORF">Adt_44952</name>
</gene>
<name>A0ABD1PCE5_9LAMI</name>
<dbReference type="EMBL" id="JBFOLK010000014">
    <property type="protein sequence ID" value="KAL2461532.1"/>
    <property type="molecule type" value="Genomic_DNA"/>
</dbReference>
<dbReference type="InterPro" id="IPR036397">
    <property type="entry name" value="RNaseH_sf"/>
</dbReference>
<keyword evidence="2" id="KW-1185">Reference proteome</keyword>
<dbReference type="Gene3D" id="3.30.420.10">
    <property type="entry name" value="Ribonuclease H-like superfamily/Ribonuclease H"/>
    <property type="match status" value="1"/>
</dbReference>
<reference evidence="2" key="1">
    <citation type="submission" date="2024-07" db="EMBL/GenBank/DDBJ databases">
        <title>Two chromosome-level genome assemblies of Korean endemic species Abeliophyllum distichum and Forsythia ovata (Oleaceae).</title>
        <authorList>
            <person name="Jang H."/>
        </authorList>
    </citation>
    <scope>NUCLEOTIDE SEQUENCE [LARGE SCALE GENOMIC DNA]</scope>
</reference>
<dbReference type="PANTHER" id="PTHR42648:SF28">
    <property type="entry name" value="TRANSPOSON-ENCODED PROTEIN WITH RIBONUCLEASE H-LIKE AND RETROVIRUS ZINC FINGER-LIKE DOMAINS"/>
    <property type="match status" value="1"/>
</dbReference>
<organism evidence="1 2">
    <name type="scientific">Abeliophyllum distichum</name>
    <dbReference type="NCBI Taxonomy" id="126358"/>
    <lineage>
        <taxon>Eukaryota</taxon>
        <taxon>Viridiplantae</taxon>
        <taxon>Streptophyta</taxon>
        <taxon>Embryophyta</taxon>
        <taxon>Tracheophyta</taxon>
        <taxon>Spermatophyta</taxon>
        <taxon>Magnoliopsida</taxon>
        <taxon>eudicotyledons</taxon>
        <taxon>Gunneridae</taxon>
        <taxon>Pentapetalae</taxon>
        <taxon>asterids</taxon>
        <taxon>lamiids</taxon>
        <taxon>Lamiales</taxon>
        <taxon>Oleaceae</taxon>
        <taxon>Forsythieae</taxon>
        <taxon>Abeliophyllum</taxon>
    </lineage>
</organism>
<dbReference type="PANTHER" id="PTHR42648">
    <property type="entry name" value="TRANSPOSASE, PUTATIVE-RELATED"/>
    <property type="match status" value="1"/>
</dbReference>
<dbReference type="SUPFAM" id="SSF53098">
    <property type="entry name" value="Ribonuclease H-like"/>
    <property type="match status" value="1"/>
</dbReference>
<dbReference type="AlphaFoldDB" id="A0ABD1PCE5"/>
<accession>A0ABD1PCE5</accession>
<evidence type="ECO:0000313" key="1">
    <source>
        <dbReference type="EMBL" id="KAL2461532.1"/>
    </source>
</evidence>
<evidence type="ECO:0000313" key="2">
    <source>
        <dbReference type="Proteomes" id="UP001604336"/>
    </source>
</evidence>
<dbReference type="InterPro" id="IPR039537">
    <property type="entry name" value="Retrotran_Ty1/copia-like"/>
</dbReference>
<protein>
    <submittedName>
        <fullName evidence="1">Integrase catalytic domain-containing protein</fullName>
    </submittedName>
</protein>
<sequence length="164" mass="18840">MNRTILEKVRCMFHSSGLPKLFWGEAMKIATYLINKCTSSAMNLKTPDFVWNGYNPDYSNLQNFSCAAYAHPDNETDFENQPLEDEVMALPNQDNYQLARDRERRTNIRPPARLAEVDLALALKAQPSFGIEPVSYEKAMKSKDHKFWLAAMQEKMNSLIKNST</sequence>